<feature type="domain" description="Glycosyltransferase subfamily 4-like N-terminal" evidence="5">
    <location>
        <begin position="20"/>
        <end position="201"/>
    </location>
</feature>
<dbReference type="CDD" id="cd03801">
    <property type="entry name" value="GT4_PimA-like"/>
    <property type="match status" value="1"/>
</dbReference>
<dbReference type="PANTHER" id="PTHR45947">
    <property type="entry name" value="SULFOQUINOVOSYL TRANSFERASE SQD2"/>
    <property type="match status" value="1"/>
</dbReference>
<evidence type="ECO:0000256" key="2">
    <source>
        <dbReference type="ARBA" id="ARBA00022679"/>
    </source>
</evidence>
<comment type="caution">
    <text evidence="6">The sequence shown here is derived from an EMBL/GenBank/DDBJ whole genome shotgun (WGS) entry which is preliminary data.</text>
</comment>
<dbReference type="EMBL" id="VOBR01000008">
    <property type="protein sequence ID" value="TWP51603.1"/>
    <property type="molecule type" value="Genomic_DNA"/>
</dbReference>
<dbReference type="OrthoDB" id="9802525at2"/>
<dbReference type="InterPro" id="IPR001296">
    <property type="entry name" value="Glyco_trans_1"/>
</dbReference>
<dbReference type="Pfam" id="PF13439">
    <property type="entry name" value="Glyco_transf_4"/>
    <property type="match status" value="1"/>
</dbReference>
<dbReference type="RefSeq" id="WP_146352482.1">
    <property type="nucleotide sequence ID" value="NZ_VOBR01000008.1"/>
</dbReference>
<evidence type="ECO:0000256" key="1">
    <source>
        <dbReference type="ARBA" id="ARBA00022676"/>
    </source>
</evidence>
<evidence type="ECO:0000259" key="4">
    <source>
        <dbReference type="Pfam" id="PF00534"/>
    </source>
</evidence>
<dbReference type="SUPFAM" id="SSF53756">
    <property type="entry name" value="UDP-Glycosyltransferase/glycogen phosphorylase"/>
    <property type="match status" value="1"/>
</dbReference>
<sequence length="426" mass="47403">MPIQQRVRIAVVNNFFPPRVGGSAHVADTLSKYYADQGHEVLVLTAAYKGAPAEEVREGVRIVRLPSWTLPESKLSFSFDITFALRWGNRKRVFGLLDEFRPDVVHQHGQFFDLTWQTGLWARRERGPTLLTMHTRLQSPGPLSHLFFKFLDAAVVRPILSLIRPTSVVAIDTVFHRYIKRRYGIPEHRIEQVPIGAELDRFGFLDKAAERARLRERFDTGPGPLIASLGHVIPVRDRVTLVEALPDVLLAHPDTKVLVVGRVYYTRFLERAEELSVRHAIICTGPLPKSDVPGVLAGSDMEIHDLQGFGIGIASLEAMASGTPTVMAERPDYFPGTTLASGAETLLVQPGDPAELAEAIVRLASDPELAADIGETGRKWVCNNLDMPLVCAANLAILRRLHENRSVTSASGDRHRGRDRRPVRRP</sequence>
<dbReference type="Proteomes" id="UP000316639">
    <property type="component" value="Unassembled WGS sequence"/>
</dbReference>
<name>A0A563EVC4_9PSEU</name>
<dbReference type="GO" id="GO:1901137">
    <property type="term" value="P:carbohydrate derivative biosynthetic process"/>
    <property type="evidence" value="ECO:0007669"/>
    <property type="project" value="UniProtKB-ARBA"/>
</dbReference>
<feature type="domain" description="Glycosyl transferase family 1" evidence="4">
    <location>
        <begin position="223"/>
        <end position="380"/>
    </location>
</feature>
<protein>
    <submittedName>
        <fullName evidence="6">Glycosyltransferase family 4 protein</fullName>
    </submittedName>
</protein>
<dbReference type="AlphaFoldDB" id="A0A563EVC4"/>
<evidence type="ECO:0000256" key="3">
    <source>
        <dbReference type="SAM" id="MobiDB-lite"/>
    </source>
</evidence>
<dbReference type="PANTHER" id="PTHR45947:SF3">
    <property type="entry name" value="SULFOQUINOVOSYL TRANSFERASE SQD2"/>
    <property type="match status" value="1"/>
</dbReference>
<dbReference type="InterPro" id="IPR050194">
    <property type="entry name" value="Glycosyltransferase_grp1"/>
</dbReference>
<proteinExistence type="predicted"/>
<evidence type="ECO:0000313" key="6">
    <source>
        <dbReference type="EMBL" id="TWP51603.1"/>
    </source>
</evidence>
<feature type="region of interest" description="Disordered" evidence="3">
    <location>
        <begin position="406"/>
        <end position="426"/>
    </location>
</feature>
<keyword evidence="2 6" id="KW-0808">Transferase</keyword>
<evidence type="ECO:0000259" key="5">
    <source>
        <dbReference type="Pfam" id="PF13439"/>
    </source>
</evidence>
<dbReference type="InterPro" id="IPR028098">
    <property type="entry name" value="Glyco_trans_4-like_N"/>
</dbReference>
<reference evidence="6 7" key="1">
    <citation type="submission" date="2019-07" db="EMBL/GenBank/DDBJ databases">
        <title>Lentzea xizangensis sp. nov., isolated from Qinghai-Tibetan Plateau Soils.</title>
        <authorList>
            <person name="Huang J."/>
        </authorList>
    </citation>
    <scope>NUCLEOTIDE SEQUENCE [LARGE SCALE GENOMIC DNA]</scope>
    <source>
        <strain evidence="6 7">FXJ1.1311</strain>
    </source>
</reference>
<organism evidence="6 7">
    <name type="scientific">Lentzea tibetensis</name>
    <dbReference type="NCBI Taxonomy" id="2591470"/>
    <lineage>
        <taxon>Bacteria</taxon>
        <taxon>Bacillati</taxon>
        <taxon>Actinomycetota</taxon>
        <taxon>Actinomycetes</taxon>
        <taxon>Pseudonocardiales</taxon>
        <taxon>Pseudonocardiaceae</taxon>
        <taxon>Lentzea</taxon>
    </lineage>
</organism>
<accession>A0A563EVC4</accession>
<keyword evidence="7" id="KW-1185">Reference proteome</keyword>
<evidence type="ECO:0000313" key="7">
    <source>
        <dbReference type="Proteomes" id="UP000316639"/>
    </source>
</evidence>
<dbReference type="GO" id="GO:0016758">
    <property type="term" value="F:hexosyltransferase activity"/>
    <property type="evidence" value="ECO:0007669"/>
    <property type="project" value="TreeGrafter"/>
</dbReference>
<dbReference type="Pfam" id="PF00534">
    <property type="entry name" value="Glycos_transf_1"/>
    <property type="match status" value="1"/>
</dbReference>
<gene>
    <name evidence="6" type="ORF">FKR81_15570</name>
</gene>
<dbReference type="Gene3D" id="3.40.50.2000">
    <property type="entry name" value="Glycogen Phosphorylase B"/>
    <property type="match status" value="2"/>
</dbReference>
<keyword evidence="1" id="KW-0328">Glycosyltransferase</keyword>
<feature type="compositionally biased region" description="Basic residues" evidence="3">
    <location>
        <begin position="415"/>
        <end position="426"/>
    </location>
</feature>